<dbReference type="Proteomes" id="UP001610563">
    <property type="component" value="Unassembled WGS sequence"/>
</dbReference>
<evidence type="ECO:0000313" key="2">
    <source>
        <dbReference type="EMBL" id="KAL2783884.1"/>
    </source>
</evidence>
<comment type="caution">
    <text evidence="2">The sequence shown here is derived from an EMBL/GenBank/DDBJ whole genome shotgun (WGS) entry which is preliminary data.</text>
</comment>
<evidence type="ECO:0000313" key="3">
    <source>
        <dbReference type="Proteomes" id="UP001610563"/>
    </source>
</evidence>
<sequence>MHPPLLTLLFATSLSLTLRPVLADCNNGERQRCGRPSYGECVWAIAGTCPTECEGTACFPSNDCIISTHQGCAFSCCIFTDRPGCEQCAESAGLVASAMCDAIDCQYTLEDLGDVLETIEYVWPVINH</sequence>
<keyword evidence="3" id="KW-1185">Reference proteome</keyword>
<accession>A0ABR4FKV5</accession>
<gene>
    <name evidence="2" type="ORF">BJX66DRAFT_317652</name>
</gene>
<feature type="chain" id="PRO_5045045436" evidence="1">
    <location>
        <begin position="24"/>
        <end position="128"/>
    </location>
</feature>
<evidence type="ECO:0000256" key="1">
    <source>
        <dbReference type="SAM" id="SignalP"/>
    </source>
</evidence>
<reference evidence="2 3" key="1">
    <citation type="submission" date="2024-07" db="EMBL/GenBank/DDBJ databases">
        <title>Section-level genome sequencing and comparative genomics of Aspergillus sections Usti and Cavernicolus.</title>
        <authorList>
            <consortium name="Lawrence Berkeley National Laboratory"/>
            <person name="Nybo J.L."/>
            <person name="Vesth T.C."/>
            <person name="Theobald S."/>
            <person name="Frisvad J.C."/>
            <person name="Larsen T.O."/>
            <person name="Kjaerboelling I."/>
            <person name="Rothschild-Mancinelli K."/>
            <person name="Lyhne E.K."/>
            <person name="Kogle M.E."/>
            <person name="Barry K."/>
            <person name="Clum A."/>
            <person name="Na H."/>
            <person name="Ledsgaard L."/>
            <person name="Lin J."/>
            <person name="Lipzen A."/>
            <person name="Kuo A."/>
            <person name="Riley R."/>
            <person name="Mondo S."/>
            <person name="Labutti K."/>
            <person name="Haridas S."/>
            <person name="Pangalinan J."/>
            <person name="Salamov A.A."/>
            <person name="Simmons B.A."/>
            <person name="Magnuson J.K."/>
            <person name="Chen J."/>
            <person name="Drula E."/>
            <person name="Henrissat B."/>
            <person name="Wiebenga A."/>
            <person name="Lubbers R.J."/>
            <person name="Gomes A.C."/>
            <person name="Makela M.R."/>
            <person name="Stajich J."/>
            <person name="Grigoriev I.V."/>
            <person name="Mortensen U.H."/>
            <person name="De Vries R.P."/>
            <person name="Baker S.E."/>
            <person name="Andersen M.R."/>
        </authorList>
    </citation>
    <scope>NUCLEOTIDE SEQUENCE [LARGE SCALE GENOMIC DNA]</scope>
    <source>
        <strain evidence="2 3">CBS 209.92</strain>
    </source>
</reference>
<proteinExistence type="predicted"/>
<protein>
    <submittedName>
        <fullName evidence="2">Uncharacterized protein</fullName>
    </submittedName>
</protein>
<feature type="non-terminal residue" evidence="2">
    <location>
        <position position="128"/>
    </location>
</feature>
<keyword evidence="1" id="KW-0732">Signal</keyword>
<dbReference type="EMBL" id="JBFTWV010000206">
    <property type="protein sequence ID" value="KAL2783884.1"/>
    <property type="molecule type" value="Genomic_DNA"/>
</dbReference>
<feature type="signal peptide" evidence="1">
    <location>
        <begin position="1"/>
        <end position="23"/>
    </location>
</feature>
<name>A0ABR4FKV5_9EURO</name>
<organism evidence="2 3">
    <name type="scientific">Aspergillus keveii</name>
    <dbReference type="NCBI Taxonomy" id="714993"/>
    <lineage>
        <taxon>Eukaryota</taxon>
        <taxon>Fungi</taxon>
        <taxon>Dikarya</taxon>
        <taxon>Ascomycota</taxon>
        <taxon>Pezizomycotina</taxon>
        <taxon>Eurotiomycetes</taxon>
        <taxon>Eurotiomycetidae</taxon>
        <taxon>Eurotiales</taxon>
        <taxon>Aspergillaceae</taxon>
        <taxon>Aspergillus</taxon>
        <taxon>Aspergillus subgen. Nidulantes</taxon>
    </lineage>
</organism>